<keyword evidence="5" id="KW-0804">Transcription</keyword>
<proteinExistence type="predicted"/>
<keyword evidence="4" id="KW-0238">DNA-binding</keyword>
<dbReference type="Proteomes" id="UP000030651">
    <property type="component" value="Unassembled WGS sequence"/>
</dbReference>
<evidence type="ECO:0000313" key="8">
    <source>
        <dbReference type="EMBL" id="ETS73650.1"/>
    </source>
</evidence>
<dbReference type="GO" id="GO:0008270">
    <property type="term" value="F:zinc ion binding"/>
    <property type="evidence" value="ECO:0007669"/>
    <property type="project" value="InterPro"/>
</dbReference>
<dbReference type="GO" id="GO:0001228">
    <property type="term" value="F:DNA-binding transcription activator activity, RNA polymerase II-specific"/>
    <property type="evidence" value="ECO:0007669"/>
    <property type="project" value="TreeGrafter"/>
</dbReference>
<dbReference type="PANTHER" id="PTHR31944:SF131">
    <property type="entry name" value="HEME-RESPONSIVE ZINC FINGER TRANSCRIPTION FACTOR HAP1"/>
    <property type="match status" value="1"/>
</dbReference>
<dbReference type="EMBL" id="KI912121">
    <property type="protein sequence ID" value="ETS73650.1"/>
    <property type="molecule type" value="Genomic_DNA"/>
</dbReference>
<dbReference type="Pfam" id="PF04082">
    <property type="entry name" value="Fungal_trans"/>
    <property type="match status" value="1"/>
</dbReference>
<evidence type="ECO:0000259" key="7">
    <source>
        <dbReference type="Pfam" id="PF04082"/>
    </source>
</evidence>
<dbReference type="InterPro" id="IPR007219">
    <property type="entry name" value="XnlR_reg_dom"/>
</dbReference>
<evidence type="ECO:0000256" key="6">
    <source>
        <dbReference type="ARBA" id="ARBA00023242"/>
    </source>
</evidence>
<evidence type="ECO:0000256" key="1">
    <source>
        <dbReference type="ARBA" id="ARBA00022723"/>
    </source>
</evidence>
<keyword evidence="2" id="KW-0862">Zinc</keyword>
<dbReference type="GeneID" id="19279609"/>
<reference evidence="9" key="1">
    <citation type="journal article" date="2015" name="BMC Genomics">
        <title>Genomic and transcriptomic analysis of the endophytic fungus Pestalotiopsis fici reveals its lifestyle and high potential for synthesis of natural products.</title>
        <authorList>
            <person name="Wang X."/>
            <person name="Zhang X."/>
            <person name="Liu L."/>
            <person name="Xiang M."/>
            <person name="Wang W."/>
            <person name="Sun X."/>
            <person name="Che Y."/>
            <person name="Guo L."/>
            <person name="Liu G."/>
            <person name="Guo L."/>
            <person name="Wang C."/>
            <person name="Yin W.B."/>
            <person name="Stadler M."/>
            <person name="Zhang X."/>
            <person name="Liu X."/>
        </authorList>
    </citation>
    <scope>NUCLEOTIDE SEQUENCE [LARGE SCALE GENOMIC DNA]</scope>
    <source>
        <strain evidence="9">W106-1 / CGMCC3.15140</strain>
    </source>
</reference>
<dbReference type="CDD" id="cd12148">
    <property type="entry name" value="fungal_TF_MHR"/>
    <property type="match status" value="1"/>
</dbReference>
<keyword evidence="9" id="KW-1185">Reference proteome</keyword>
<evidence type="ECO:0000256" key="2">
    <source>
        <dbReference type="ARBA" id="ARBA00022833"/>
    </source>
</evidence>
<dbReference type="PANTHER" id="PTHR31944">
    <property type="entry name" value="HEME-RESPONSIVE ZINC FINGER TRANSCRIPTION FACTOR HAP1"/>
    <property type="match status" value="1"/>
</dbReference>
<dbReference type="InterPro" id="IPR051430">
    <property type="entry name" value="Fungal_TF_Env_Response"/>
</dbReference>
<dbReference type="AlphaFoldDB" id="W3WI96"/>
<dbReference type="RefSeq" id="XP_007841368.1">
    <property type="nucleotide sequence ID" value="XM_007843177.1"/>
</dbReference>
<dbReference type="HOGENOM" id="CLU_678107_0_0_1"/>
<keyword evidence="1" id="KW-0479">Metal-binding</keyword>
<organism evidence="8 9">
    <name type="scientific">Pestalotiopsis fici (strain W106-1 / CGMCC3.15140)</name>
    <dbReference type="NCBI Taxonomy" id="1229662"/>
    <lineage>
        <taxon>Eukaryota</taxon>
        <taxon>Fungi</taxon>
        <taxon>Dikarya</taxon>
        <taxon>Ascomycota</taxon>
        <taxon>Pezizomycotina</taxon>
        <taxon>Sordariomycetes</taxon>
        <taxon>Xylariomycetidae</taxon>
        <taxon>Amphisphaeriales</taxon>
        <taxon>Sporocadaceae</taxon>
        <taxon>Pestalotiopsis</taxon>
    </lineage>
</organism>
<keyword evidence="3" id="KW-0805">Transcription regulation</keyword>
<evidence type="ECO:0000256" key="5">
    <source>
        <dbReference type="ARBA" id="ARBA00023163"/>
    </source>
</evidence>
<dbReference type="OMA" id="HHLYGFS"/>
<keyword evidence="6" id="KW-0539">Nucleus</keyword>
<evidence type="ECO:0000256" key="4">
    <source>
        <dbReference type="ARBA" id="ARBA00023125"/>
    </source>
</evidence>
<dbReference type="GO" id="GO:0000978">
    <property type="term" value="F:RNA polymerase II cis-regulatory region sequence-specific DNA binding"/>
    <property type="evidence" value="ECO:0007669"/>
    <property type="project" value="TreeGrafter"/>
</dbReference>
<feature type="domain" description="Xylanolytic transcriptional activator regulatory" evidence="7">
    <location>
        <begin position="13"/>
        <end position="102"/>
    </location>
</feature>
<accession>W3WI96</accession>
<dbReference type="KEGG" id="pfy:PFICI_14596"/>
<gene>
    <name evidence="8" type="ORF">PFICI_14596</name>
</gene>
<evidence type="ECO:0000256" key="3">
    <source>
        <dbReference type="ARBA" id="ARBA00023015"/>
    </source>
</evidence>
<dbReference type="OrthoDB" id="4337792at2759"/>
<dbReference type="eggNOG" id="ENOG502SJVT">
    <property type="taxonomic scope" value="Eukaryota"/>
</dbReference>
<sequence>MAIGAVLYDNNFSYRKNAIAWVREAELWLSVPRSKSRLTVSGLQIMILLCIARETTGLGADLIWITVGSLLRAAISMGFHRDPKRLPRTSLFQEEIHRRLWNTILEVRQTTCPKVPPVYRSDAIPTAIALRYMLPVRLHVAKFLNDLNPRRHQYDEVIQLEVSLRDAYKQLCKSIQGLQNSSLSPFDSQFLDFIVRRYFLSLHAPWFGKSLQNAAFAHSRWMVVETATKIWHMVSMDGDLALFTKCAAGFFRSVPIQAFLSVAIEILTQLEEDESLGPKTLRPDLLAILHGSRDWSLARVETGSTNIKGYMLLCGLIAHIDARRQSLPSEEVHKAFARNVEGALHTCMSVLQGISQKERPQDEPIEVNDGWEMTGLESVVADVESFFTFAPGWLVTDTPPDLTIWQ</sequence>
<dbReference type="GO" id="GO:0005634">
    <property type="term" value="C:nucleus"/>
    <property type="evidence" value="ECO:0007669"/>
    <property type="project" value="TreeGrafter"/>
</dbReference>
<evidence type="ECO:0000313" key="9">
    <source>
        <dbReference type="Proteomes" id="UP000030651"/>
    </source>
</evidence>
<dbReference type="InParanoid" id="W3WI96"/>
<dbReference type="GO" id="GO:0006351">
    <property type="term" value="P:DNA-templated transcription"/>
    <property type="evidence" value="ECO:0007669"/>
    <property type="project" value="InterPro"/>
</dbReference>
<name>W3WI96_PESFW</name>
<protein>
    <recommendedName>
        <fullName evidence="7">Xylanolytic transcriptional activator regulatory domain-containing protein</fullName>
    </recommendedName>
</protein>